<protein>
    <recommendedName>
        <fullName evidence="3">Beta-2-microglobulin</fullName>
    </recommendedName>
</protein>
<dbReference type="AlphaFoldDB" id="A0ABD1IXC9"/>
<dbReference type="InterPro" id="IPR003597">
    <property type="entry name" value="Ig_C1-set"/>
</dbReference>
<keyword evidence="4" id="KW-0490">MHC I</keyword>
<name>A0ABD1IXC9_9TELE</name>
<comment type="caution">
    <text evidence="10">The sequence shown here is derived from an EMBL/GenBank/DDBJ whole genome shotgun (WGS) entry which is preliminary data.</text>
</comment>
<gene>
    <name evidence="10" type="ORF">ACEWY4_025271</name>
</gene>
<sequence>MFALLFLGCVALAHGKISHPKVQVNSRTAKLDDTDRNTLICHVSGFRPPDITITFLKNGQEMADAKQTDLAFEHHQAYGLHAKERGEVHLQGRHMQTIKDYT</sequence>
<feature type="signal peptide" evidence="8">
    <location>
        <begin position="1"/>
        <end position="15"/>
    </location>
</feature>
<evidence type="ECO:0000256" key="6">
    <source>
        <dbReference type="ARBA" id="ARBA00022859"/>
    </source>
</evidence>
<dbReference type="PROSITE" id="PS50835">
    <property type="entry name" value="IG_LIKE"/>
    <property type="match status" value="1"/>
</dbReference>
<dbReference type="Pfam" id="PF07654">
    <property type="entry name" value="C1-set"/>
    <property type="match status" value="1"/>
</dbReference>
<dbReference type="GO" id="GO:0042612">
    <property type="term" value="C:MHC class I protein complex"/>
    <property type="evidence" value="ECO:0007669"/>
    <property type="project" value="UniProtKB-KW"/>
</dbReference>
<evidence type="ECO:0000256" key="2">
    <source>
        <dbReference type="ARBA" id="ARBA00009564"/>
    </source>
</evidence>
<evidence type="ECO:0000259" key="9">
    <source>
        <dbReference type="PROSITE" id="PS50835"/>
    </source>
</evidence>
<comment type="similarity">
    <text evidence="2">Belongs to the beta-2-microglobulin family.</text>
</comment>
<evidence type="ECO:0000256" key="7">
    <source>
        <dbReference type="ARBA" id="ARBA00023319"/>
    </source>
</evidence>
<feature type="domain" description="Ig-like" evidence="9">
    <location>
        <begin position="20"/>
        <end position="102"/>
    </location>
</feature>
<dbReference type="InterPro" id="IPR007110">
    <property type="entry name" value="Ig-like_dom"/>
</dbReference>
<evidence type="ECO:0000256" key="1">
    <source>
        <dbReference type="ARBA" id="ARBA00004613"/>
    </source>
</evidence>
<organism evidence="10 11">
    <name type="scientific">Coilia grayii</name>
    <name type="common">Gray's grenadier anchovy</name>
    <dbReference type="NCBI Taxonomy" id="363190"/>
    <lineage>
        <taxon>Eukaryota</taxon>
        <taxon>Metazoa</taxon>
        <taxon>Chordata</taxon>
        <taxon>Craniata</taxon>
        <taxon>Vertebrata</taxon>
        <taxon>Euteleostomi</taxon>
        <taxon>Actinopterygii</taxon>
        <taxon>Neopterygii</taxon>
        <taxon>Teleostei</taxon>
        <taxon>Clupei</taxon>
        <taxon>Clupeiformes</taxon>
        <taxon>Clupeoidei</taxon>
        <taxon>Engraulidae</taxon>
        <taxon>Coilinae</taxon>
        <taxon>Coilia</taxon>
    </lineage>
</organism>
<dbReference type="InterPro" id="IPR050160">
    <property type="entry name" value="MHC/Immunoglobulin"/>
</dbReference>
<proteinExistence type="inferred from homology"/>
<dbReference type="InterPro" id="IPR036179">
    <property type="entry name" value="Ig-like_dom_sf"/>
</dbReference>
<dbReference type="Gene3D" id="2.60.40.10">
    <property type="entry name" value="Immunoglobulins"/>
    <property type="match status" value="1"/>
</dbReference>
<accession>A0ABD1IXC9</accession>
<dbReference type="GO" id="GO:0005576">
    <property type="term" value="C:extracellular region"/>
    <property type="evidence" value="ECO:0007669"/>
    <property type="project" value="UniProtKB-SubCell"/>
</dbReference>
<evidence type="ECO:0000256" key="4">
    <source>
        <dbReference type="ARBA" id="ARBA00022451"/>
    </source>
</evidence>
<dbReference type="SUPFAM" id="SSF48726">
    <property type="entry name" value="Immunoglobulin"/>
    <property type="match status" value="1"/>
</dbReference>
<feature type="chain" id="PRO_5044808864" description="Beta-2-microglobulin" evidence="8">
    <location>
        <begin position="16"/>
        <end position="102"/>
    </location>
</feature>
<keyword evidence="5" id="KW-0964">Secreted</keyword>
<dbReference type="PANTHER" id="PTHR19944">
    <property type="entry name" value="MHC CLASS II-RELATED"/>
    <property type="match status" value="1"/>
</dbReference>
<evidence type="ECO:0000256" key="5">
    <source>
        <dbReference type="ARBA" id="ARBA00022525"/>
    </source>
</evidence>
<dbReference type="GO" id="GO:0002474">
    <property type="term" value="P:antigen processing and presentation of peptide antigen via MHC class I"/>
    <property type="evidence" value="ECO:0007669"/>
    <property type="project" value="UniProtKB-KW"/>
</dbReference>
<dbReference type="PANTHER" id="PTHR19944:SF62">
    <property type="entry name" value="BETA-2-MICROGLOBULIN"/>
    <property type="match status" value="1"/>
</dbReference>
<keyword evidence="11" id="KW-1185">Reference proteome</keyword>
<keyword evidence="7" id="KW-0393">Immunoglobulin domain</keyword>
<comment type="subcellular location">
    <subcellularLocation>
        <location evidence="1">Secreted</location>
    </subcellularLocation>
</comment>
<dbReference type="EMBL" id="JBHFQA010000022">
    <property type="protein sequence ID" value="KAL2079527.1"/>
    <property type="molecule type" value="Genomic_DNA"/>
</dbReference>
<evidence type="ECO:0000313" key="11">
    <source>
        <dbReference type="Proteomes" id="UP001591681"/>
    </source>
</evidence>
<keyword evidence="8" id="KW-0732">Signal</keyword>
<dbReference type="Proteomes" id="UP001591681">
    <property type="component" value="Unassembled WGS sequence"/>
</dbReference>
<reference evidence="10 11" key="1">
    <citation type="submission" date="2024-09" db="EMBL/GenBank/DDBJ databases">
        <title>A chromosome-level genome assembly of Gray's grenadier anchovy, Coilia grayii.</title>
        <authorList>
            <person name="Fu Z."/>
        </authorList>
    </citation>
    <scope>NUCLEOTIDE SEQUENCE [LARGE SCALE GENOMIC DNA]</scope>
    <source>
        <strain evidence="10">G4</strain>
        <tissue evidence="10">Muscle</tissue>
    </source>
</reference>
<evidence type="ECO:0000313" key="10">
    <source>
        <dbReference type="EMBL" id="KAL2079527.1"/>
    </source>
</evidence>
<evidence type="ECO:0000256" key="8">
    <source>
        <dbReference type="SAM" id="SignalP"/>
    </source>
</evidence>
<dbReference type="InterPro" id="IPR013783">
    <property type="entry name" value="Ig-like_fold"/>
</dbReference>
<evidence type="ECO:0000256" key="3">
    <source>
        <dbReference type="ARBA" id="ARBA00018767"/>
    </source>
</evidence>
<keyword evidence="6" id="KW-0391">Immunity</keyword>
<dbReference type="SMART" id="SM00407">
    <property type="entry name" value="IGc1"/>
    <property type="match status" value="1"/>
</dbReference>